<keyword evidence="2" id="KW-0547">Nucleotide-binding</keyword>
<dbReference type="GeneID" id="27713531"/>
<evidence type="ECO:0000256" key="1">
    <source>
        <dbReference type="ARBA" id="ARBA00022679"/>
    </source>
</evidence>
<organism evidence="7 8">
    <name type="scientific">Fonsecaea multimorphosa CBS 102226</name>
    <dbReference type="NCBI Taxonomy" id="1442371"/>
    <lineage>
        <taxon>Eukaryota</taxon>
        <taxon>Fungi</taxon>
        <taxon>Dikarya</taxon>
        <taxon>Ascomycota</taxon>
        <taxon>Pezizomycotina</taxon>
        <taxon>Eurotiomycetes</taxon>
        <taxon>Chaetothyriomycetidae</taxon>
        <taxon>Chaetothyriales</taxon>
        <taxon>Herpotrichiellaceae</taxon>
        <taxon>Fonsecaea</taxon>
    </lineage>
</organism>
<dbReference type="STRING" id="1442371.A0A0D2K0N4"/>
<dbReference type="GO" id="GO:0005524">
    <property type="term" value="F:ATP binding"/>
    <property type="evidence" value="ECO:0007669"/>
    <property type="project" value="UniProtKB-KW"/>
</dbReference>
<evidence type="ECO:0000313" key="7">
    <source>
        <dbReference type="EMBL" id="KIX96519.1"/>
    </source>
</evidence>
<dbReference type="Proteomes" id="UP000053411">
    <property type="component" value="Unassembled WGS sequence"/>
</dbReference>
<dbReference type="EMBL" id="KN848077">
    <property type="protein sequence ID" value="KIX96519.1"/>
    <property type="molecule type" value="Genomic_DNA"/>
</dbReference>
<keyword evidence="3" id="KW-0418">Kinase</keyword>
<feature type="domain" description="Protein kinase" evidence="6">
    <location>
        <begin position="331"/>
        <end position="637"/>
    </location>
</feature>
<dbReference type="SUPFAM" id="SSF56112">
    <property type="entry name" value="Protein kinase-like (PK-like)"/>
    <property type="match status" value="1"/>
</dbReference>
<dbReference type="PANTHER" id="PTHR43289">
    <property type="entry name" value="MITOGEN-ACTIVATED PROTEIN KINASE KINASE KINASE 20-RELATED"/>
    <property type="match status" value="1"/>
</dbReference>
<evidence type="ECO:0000259" key="6">
    <source>
        <dbReference type="PROSITE" id="PS50011"/>
    </source>
</evidence>
<feature type="region of interest" description="Disordered" evidence="5">
    <location>
        <begin position="707"/>
        <end position="733"/>
    </location>
</feature>
<dbReference type="GO" id="GO:0004674">
    <property type="term" value="F:protein serine/threonine kinase activity"/>
    <property type="evidence" value="ECO:0007669"/>
    <property type="project" value="TreeGrafter"/>
</dbReference>
<evidence type="ECO:0000313" key="8">
    <source>
        <dbReference type="Proteomes" id="UP000053411"/>
    </source>
</evidence>
<feature type="region of interest" description="Disordered" evidence="5">
    <location>
        <begin position="644"/>
        <end position="681"/>
    </location>
</feature>
<evidence type="ECO:0000256" key="5">
    <source>
        <dbReference type="SAM" id="MobiDB-lite"/>
    </source>
</evidence>
<dbReference type="RefSeq" id="XP_016630642.1">
    <property type="nucleotide sequence ID" value="XM_016778282.1"/>
</dbReference>
<evidence type="ECO:0000256" key="4">
    <source>
        <dbReference type="ARBA" id="ARBA00022840"/>
    </source>
</evidence>
<dbReference type="AlphaFoldDB" id="A0A0D2K0N4"/>
<dbReference type="OrthoDB" id="4161807at2759"/>
<dbReference type="SMART" id="SM00220">
    <property type="entry name" value="S_TKc"/>
    <property type="match status" value="1"/>
</dbReference>
<proteinExistence type="predicted"/>
<gene>
    <name evidence="7" type="ORF">Z520_07785</name>
</gene>
<evidence type="ECO:0000256" key="2">
    <source>
        <dbReference type="ARBA" id="ARBA00022741"/>
    </source>
</evidence>
<dbReference type="PROSITE" id="PS50011">
    <property type="entry name" value="PROTEIN_KINASE_DOM"/>
    <property type="match status" value="1"/>
</dbReference>
<name>A0A0D2K0N4_9EURO</name>
<reference evidence="7 8" key="1">
    <citation type="submission" date="2015-01" db="EMBL/GenBank/DDBJ databases">
        <title>The Genome Sequence of Fonsecaea multimorphosa CBS 102226.</title>
        <authorList>
            <consortium name="The Broad Institute Genomics Platform"/>
            <person name="Cuomo C."/>
            <person name="de Hoog S."/>
            <person name="Gorbushina A."/>
            <person name="Stielow B."/>
            <person name="Teixiera M."/>
            <person name="Abouelleil A."/>
            <person name="Chapman S.B."/>
            <person name="Priest M."/>
            <person name="Young S.K."/>
            <person name="Wortman J."/>
            <person name="Nusbaum C."/>
            <person name="Birren B."/>
        </authorList>
    </citation>
    <scope>NUCLEOTIDE SEQUENCE [LARGE SCALE GENOMIC DNA]</scope>
    <source>
        <strain evidence="7 8">CBS 102226</strain>
    </source>
</reference>
<dbReference type="PANTHER" id="PTHR43289:SF6">
    <property type="entry name" value="SERINE_THREONINE-PROTEIN KINASE NEKL-3"/>
    <property type="match status" value="1"/>
</dbReference>
<dbReference type="VEuPathDB" id="FungiDB:Z520_07785"/>
<accession>A0A0D2K0N4</accession>
<keyword evidence="1" id="KW-0808">Transferase</keyword>
<dbReference type="InterPro" id="IPR000719">
    <property type="entry name" value="Prot_kinase_dom"/>
</dbReference>
<sequence>MDAEAERKATQQAFDDFFRTAYPTYCVAVEAKIARPLRSPESVAFSHEMPVSTLQTGVCVKILLEKAITELTEHCLLDGTDLFYLHWGCLSGAGPHLLKSWFYTEDELLGLFQMLPAMSTEPLPQVTLCFGVMEKRFQPLVSPERYSDRLRIHLQNHQEMNYVEEWFIAERHIRAILDDSTIGRLWSEDRLLHYEQYEAANLIDLEDSCIQKVAADGWQLLAACLLKGLDLLPLWILVLHGFDNGTSTIRAADKIDPEFEERMQSIIKQYPNMDQYVKANAEWLNTLTLARRVVSPFAWEQDCRRICECKGEVLPILMPVYKVSPPEHINFSIEHSLVRIEPGYQKFSKDPEKLFVLKRVQTDKTVAGTLSDDLKATPDDFGHPNLLNCIQAWVGTEYSGRSFMAMLYPTPETNLPNHMLRHRPTERFLRLELWQHMHNIADAMFYLHRPETVMKGWYHDISSEDILIFTKDDGKVIWKIGKLDSIILAQIGAHSKGDPFEADSDDENNRHPRKLYGRPPEITGREPSKVETRPSDVWSLGCIFLQVLVWAFRDDHNTSSWSSQMTICWEEGDYGTPELASWVDEALKALDVIDRYQIPFSVVTLLVSKMLAPDPAVRPGMQAIVHDLEKVYRRQLFHEQQEEYATDIESQGSPGPTAKFDEDSTPIHSMSVSTSEDEDAGLSVRGVDVRELLLGVQPSIMKHAPMLQSADTHGQSKGKSDPGQFAAPKSNSGLRDEIIDLMLSRSQARLRNIAKSENRED</sequence>
<feature type="region of interest" description="Disordered" evidence="5">
    <location>
        <begin position="498"/>
        <end position="530"/>
    </location>
</feature>
<dbReference type="InterPro" id="IPR011009">
    <property type="entry name" value="Kinase-like_dom_sf"/>
</dbReference>
<dbReference type="Gene3D" id="1.10.510.10">
    <property type="entry name" value="Transferase(Phosphotransferase) domain 1"/>
    <property type="match status" value="1"/>
</dbReference>
<keyword evidence="4" id="KW-0067">ATP-binding</keyword>
<protein>
    <recommendedName>
        <fullName evidence="6">Protein kinase domain-containing protein</fullName>
    </recommendedName>
</protein>
<evidence type="ECO:0000256" key="3">
    <source>
        <dbReference type="ARBA" id="ARBA00022777"/>
    </source>
</evidence>
<keyword evidence="8" id="KW-1185">Reference proteome</keyword>